<keyword evidence="4" id="KW-1185">Reference proteome</keyword>
<dbReference type="PROSITE" id="PS50405">
    <property type="entry name" value="GST_CTER"/>
    <property type="match status" value="1"/>
</dbReference>
<dbReference type="Pfam" id="PF13409">
    <property type="entry name" value="GST_N_2"/>
    <property type="match status" value="1"/>
</dbReference>
<evidence type="ECO:0000313" key="4">
    <source>
        <dbReference type="Proteomes" id="UP000604046"/>
    </source>
</evidence>
<dbReference type="OrthoDB" id="424403at2759"/>
<comment type="similarity">
    <text evidence="1">Belongs to the GST superfamily.</text>
</comment>
<dbReference type="PANTHER" id="PTHR44051">
    <property type="entry name" value="GLUTATHIONE S-TRANSFERASE-RELATED"/>
    <property type="match status" value="1"/>
</dbReference>
<accession>A0A812Q4B4</accession>
<sequence>MAGARLVYDLNPKGLVPVLVDPSGRVVVESEDIVDAIAQQSSAGLSKAPGPDAAEIRRLINQRLLPAGKKAKMFGQPGDLGPVLQDLDKMVAGPFLAGEEVTVADISAAPMLQRLFEDGMVPQELTQLHSWWNAVNGLPSFQKTMVQSYWWWW</sequence>
<dbReference type="Pfam" id="PF00043">
    <property type="entry name" value="GST_C"/>
    <property type="match status" value="1"/>
</dbReference>
<dbReference type="InterPro" id="IPR010987">
    <property type="entry name" value="Glutathione-S-Trfase_C-like"/>
</dbReference>
<dbReference type="AlphaFoldDB" id="A0A812Q4B4"/>
<evidence type="ECO:0000256" key="1">
    <source>
        <dbReference type="ARBA" id="ARBA00007409"/>
    </source>
</evidence>
<evidence type="ECO:0000313" key="3">
    <source>
        <dbReference type="EMBL" id="CAE7373874.1"/>
    </source>
</evidence>
<dbReference type="SUPFAM" id="SSF47616">
    <property type="entry name" value="GST C-terminal domain-like"/>
    <property type="match status" value="1"/>
</dbReference>
<evidence type="ECO:0000259" key="2">
    <source>
        <dbReference type="PROSITE" id="PS50405"/>
    </source>
</evidence>
<organism evidence="3 4">
    <name type="scientific">Symbiodinium natans</name>
    <dbReference type="NCBI Taxonomy" id="878477"/>
    <lineage>
        <taxon>Eukaryota</taxon>
        <taxon>Sar</taxon>
        <taxon>Alveolata</taxon>
        <taxon>Dinophyceae</taxon>
        <taxon>Suessiales</taxon>
        <taxon>Symbiodiniaceae</taxon>
        <taxon>Symbiodinium</taxon>
    </lineage>
</organism>
<dbReference type="EMBL" id="CAJNDS010002209">
    <property type="protein sequence ID" value="CAE7373874.1"/>
    <property type="molecule type" value="Genomic_DNA"/>
</dbReference>
<protein>
    <submittedName>
        <fullName evidence="3">DHAR2 protein</fullName>
    </submittedName>
</protein>
<gene>
    <name evidence="3" type="primary">DHAR2</name>
    <name evidence="3" type="ORF">SNAT2548_LOCUS20426</name>
</gene>
<proteinExistence type="inferred from homology"/>
<dbReference type="Proteomes" id="UP000604046">
    <property type="component" value="Unassembled WGS sequence"/>
</dbReference>
<comment type="caution">
    <text evidence="3">The sequence shown here is derived from an EMBL/GenBank/DDBJ whole genome shotgun (WGS) entry which is preliminary data.</text>
</comment>
<reference evidence="3" key="1">
    <citation type="submission" date="2021-02" db="EMBL/GenBank/DDBJ databases">
        <authorList>
            <person name="Dougan E. K."/>
            <person name="Rhodes N."/>
            <person name="Thang M."/>
            <person name="Chan C."/>
        </authorList>
    </citation>
    <scope>NUCLEOTIDE SEQUENCE</scope>
</reference>
<dbReference type="PANTHER" id="PTHR44051:SF8">
    <property type="entry name" value="GLUTATHIONE S-TRANSFERASE GSTA"/>
    <property type="match status" value="1"/>
</dbReference>
<dbReference type="InterPro" id="IPR004046">
    <property type="entry name" value="GST_C"/>
</dbReference>
<feature type="domain" description="GST C-terminal" evidence="2">
    <location>
        <begin position="27"/>
        <end position="153"/>
    </location>
</feature>
<dbReference type="Gene3D" id="3.40.30.10">
    <property type="entry name" value="Glutaredoxin"/>
    <property type="match status" value="1"/>
</dbReference>
<dbReference type="InterPro" id="IPR004045">
    <property type="entry name" value="Glutathione_S-Trfase_N"/>
</dbReference>
<dbReference type="InterPro" id="IPR036282">
    <property type="entry name" value="Glutathione-S-Trfase_C_sf"/>
</dbReference>
<dbReference type="Gene3D" id="1.20.1050.10">
    <property type="match status" value="1"/>
</dbReference>
<dbReference type="SUPFAM" id="SSF52833">
    <property type="entry name" value="Thioredoxin-like"/>
    <property type="match status" value="1"/>
</dbReference>
<dbReference type="InterPro" id="IPR036249">
    <property type="entry name" value="Thioredoxin-like_sf"/>
</dbReference>
<name>A0A812Q4B4_9DINO</name>